<evidence type="ECO:0008006" key="4">
    <source>
        <dbReference type="Google" id="ProtNLM"/>
    </source>
</evidence>
<organism evidence="2 3">
    <name type="scientific">Arthrobacter silviterrae</name>
    <dbReference type="NCBI Taxonomy" id="2026658"/>
    <lineage>
        <taxon>Bacteria</taxon>
        <taxon>Bacillati</taxon>
        <taxon>Actinomycetota</taxon>
        <taxon>Actinomycetes</taxon>
        <taxon>Micrococcales</taxon>
        <taxon>Micrococcaceae</taxon>
        <taxon>Arthrobacter</taxon>
    </lineage>
</organism>
<comment type="caution">
    <text evidence="2">The sequence shown here is derived from an EMBL/GenBank/DDBJ whole genome shotgun (WGS) entry which is preliminary data.</text>
</comment>
<dbReference type="SUPFAM" id="SSF53474">
    <property type="entry name" value="alpha/beta-Hydrolases"/>
    <property type="match status" value="1"/>
</dbReference>
<evidence type="ECO:0000313" key="3">
    <source>
        <dbReference type="Proteomes" id="UP000479226"/>
    </source>
</evidence>
<protein>
    <recommendedName>
        <fullName evidence="4">Alpha/beta hydrolase</fullName>
    </recommendedName>
</protein>
<accession>A0ABX0DJI1</accession>
<feature type="compositionally biased region" description="Pro residues" evidence="1">
    <location>
        <begin position="508"/>
        <end position="521"/>
    </location>
</feature>
<evidence type="ECO:0000313" key="2">
    <source>
        <dbReference type="EMBL" id="NGN84392.1"/>
    </source>
</evidence>
<evidence type="ECO:0000256" key="1">
    <source>
        <dbReference type="SAM" id="MobiDB-lite"/>
    </source>
</evidence>
<dbReference type="RefSeq" id="WP_165182622.1">
    <property type="nucleotide sequence ID" value="NZ_JAAKZI010000023.1"/>
</dbReference>
<keyword evidence="3" id="KW-1185">Reference proteome</keyword>
<dbReference type="Proteomes" id="UP000479226">
    <property type="component" value="Unassembled WGS sequence"/>
</dbReference>
<name>A0ABX0DJI1_9MICC</name>
<sequence length="530" mass="55332">MGDNNGPDTTFTITGGPGRIQYTVSAIEATSRGISLVGQELHEIALTLEAESRWLASVSESLVATSPAGRYASPFHATPALDAITSARRSAGNAGESVEELARHAAAAAERYVATEGSVASMETAKRMQALRDGSQAWAWGPLAPVVAGGQAWKTLHDGSRDGMRDKVEDMLNDGPAYLAGLLGPGVAVPYLLGHWNAKGREGNGVVPAIIARKLFDWAGADRPGHLVMHQVPSGEWGDEPESWGPPGRAMPDAYDGVAGEVAATFESMLAGSRGAYSYPPGSIVVLQLDRPDGTRAWIVHLPGTEDWSTPDSSNPWDLEGDLEAMTAEQRNLFVQKKILIQELIEGALADAGALPTDEVMMTGHSGGGIHAASAASDPAFLAKVNVTMVVMAGSPGANHRVAPGIDVLDIENDGDVVTAADYGPPPDTPNWVTVTTHRPGPQGGVGGAHSVDKYVDDAGELDRSADPGIGRLRDKLNLFLMPGLPGGPVKVRKLVYQGTDVDDPRPKPPPPPPGPPPPPAKEGRGAGGR</sequence>
<dbReference type="InterPro" id="IPR029058">
    <property type="entry name" value="AB_hydrolase_fold"/>
</dbReference>
<reference evidence="2 3" key="1">
    <citation type="submission" date="2020-02" db="EMBL/GenBank/DDBJ databases">
        <title>Genome sequence of the type strain DSM 27180 of Arthrobacter silviterrae.</title>
        <authorList>
            <person name="Gao J."/>
            <person name="Sun J."/>
        </authorList>
    </citation>
    <scope>NUCLEOTIDE SEQUENCE [LARGE SCALE GENOMIC DNA]</scope>
    <source>
        <strain evidence="2 3">DSM 27180</strain>
    </source>
</reference>
<dbReference type="EMBL" id="JAAKZI010000023">
    <property type="protein sequence ID" value="NGN84392.1"/>
    <property type="molecule type" value="Genomic_DNA"/>
</dbReference>
<feature type="region of interest" description="Disordered" evidence="1">
    <location>
        <begin position="489"/>
        <end position="530"/>
    </location>
</feature>
<proteinExistence type="predicted"/>
<gene>
    <name evidence="2" type="ORF">G6N77_13125</name>
</gene>